<protein>
    <submittedName>
        <fullName evidence="1">Uncharacterized protein</fullName>
    </submittedName>
</protein>
<dbReference type="Proteomes" id="UP000744676">
    <property type="component" value="Unassembled WGS sequence"/>
</dbReference>
<reference evidence="1 2" key="1">
    <citation type="journal article" date="2020" name="Front. Microbiol.">
        <title>Phenotypic and Genetic Characterization of the Cheese Ripening Yeast Geotrichum candidum.</title>
        <authorList>
            <person name="Perkins V."/>
            <person name="Vignola S."/>
            <person name="Lessard M.H."/>
            <person name="Plante P.L."/>
            <person name="Corbeil J."/>
            <person name="Dugat-Bony E."/>
            <person name="Frenette M."/>
            <person name="Labrie S."/>
        </authorList>
    </citation>
    <scope>NUCLEOTIDE SEQUENCE [LARGE SCALE GENOMIC DNA]</scope>
    <source>
        <strain evidence="1 2">LMA-1147</strain>
    </source>
</reference>
<evidence type="ECO:0000313" key="2">
    <source>
        <dbReference type="Proteomes" id="UP000744676"/>
    </source>
</evidence>
<sequence>MPPFKKRRSYNNYGNNYNADGEGASTGSTPYGRGGYSKFGGGRGGFRNNQRSTEDDAATTGPAITIPEAWEVLLAQVPAIQDALKSLDTLGANDVKTSMSSIAKPTEVSKKQAKSTIKSKETVSSSDEEEEEQEEKVDDEGDDDDDDDDDIANDLEMEIAKHEAMAEVKSAGKDSDEDSSSEEE</sequence>
<dbReference type="EMBL" id="QVQA01000131">
    <property type="protein sequence ID" value="KAF5095226.1"/>
    <property type="molecule type" value="Genomic_DNA"/>
</dbReference>
<evidence type="ECO:0000313" key="1">
    <source>
        <dbReference type="EMBL" id="KAF5095226.1"/>
    </source>
</evidence>
<proteinExistence type="predicted"/>
<gene>
    <name evidence="1" type="ORF">D0Z00_003227</name>
</gene>
<accession>A0ACB6V204</accession>
<keyword evidence="2" id="KW-1185">Reference proteome</keyword>
<organism evidence="1 2">
    <name type="scientific">Geotrichum galactomycetum</name>
    <dbReference type="NCBI Taxonomy" id="27317"/>
    <lineage>
        <taxon>Eukaryota</taxon>
        <taxon>Fungi</taxon>
        <taxon>Dikarya</taxon>
        <taxon>Ascomycota</taxon>
        <taxon>Saccharomycotina</taxon>
        <taxon>Dipodascomycetes</taxon>
        <taxon>Dipodascales</taxon>
        <taxon>Dipodascaceae</taxon>
        <taxon>Geotrichum</taxon>
    </lineage>
</organism>
<name>A0ACB6V204_9ASCO</name>
<comment type="caution">
    <text evidence="1">The sequence shown here is derived from an EMBL/GenBank/DDBJ whole genome shotgun (WGS) entry which is preliminary data.</text>
</comment>